<dbReference type="GO" id="GO:0000166">
    <property type="term" value="F:nucleotide binding"/>
    <property type="evidence" value="ECO:0007669"/>
    <property type="project" value="InterPro"/>
</dbReference>
<comment type="caution">
    <text evidence="6">The sequence shown here is derived from an EMBL/GenBank/DDBJ whole genome shotgun (WGS) entry which is preliminary data.</text>
</comment>
<evidence type="ECO:0000313" key="6">
    <source>
        <dbReference type="EMBL" id="GHH74855.1"/>
    </source>
</evidence>
<dbReference type="RefSeq" id="WP_189670042.1">
    <property type="nucleotide sequence ID" value="NZ_BNAS01000004.1"/>
</dbReference>
<evidence type="ECO:0000259" key="5">
    <source>
        <dbReference type="Pfam" id="PF22725"/>
    </source>
</evidence>
<gene>
    <name evidence="6" type="ORF">GCM10017772_29770</name>
</gene>
<dbReference type="InterPro" id="IPR000683">
    <property type="entry name" value="Gfo/Idh/MocA-like_OxRdtase_N"/>
</dbReference>
<feature type="region of interest" description="Disordered" evidence="3">
    <location>
        <begin position="379"/>
        <end position="398"/>
    </location>
</feature>
<dbReference type="SUPFAM" id="SSF51735">
    <property type="entry name" value="NAD(P)-binding Rossmann-fold domains"/>
    <property type="match status" value="1"/>
</dbReference>
<proteinExistence type="predicted"/>
<reference evidence="6" key="2">
    <citation type="submission" date="2020-09" db="EMBL/GenBank/DDBJ databases">
        <authorList>
            <person name="Sun Q."/>
            <person name="Zhou Y."/>
        </authorList>
    </citation>
    <scope>NUCLEOTIDE SEQUENCE</scope>
    <source>
        <strain evidence="6">CGMCC 4.7398</strain>
    </source>
</reference>
<dbReference type="Gene3D" id="3.40.50.720">
    <property type="entry name" value="NAD(P)-binding Rossmann-like Domain"/>
    <property type="match status" value="1"/>
</dbReference>
<dbReference type="PANTHER" id="PTHR43818:SF11">
    <property type="entry name" value="BCDNA.GH03377"/>
    <property type="match status" value="1"/>
</dbReference>
<keyword evidence="1" id="KW-0560">Oxidoreductase</keyword>
<evidence type="ECO:0000256" key="1">
    <source>
        <dbReference type="ARBA" id="ARBA00023002"/>
    </source>
</evidence>
<name>A0A919FYQ5_9MICO</name>
<dbReference type="InterPro" id="IPR036291">
    <property type="entry name" value="NAD(P)-bd_dom_sf"/>
</dbReference>
<dbReference type="EMBL" id="BNAS01000004">
    <property type="protein sequence ID" value="GHH74855.1"/>
    <property type="molecule type" value="Genomic_DNA"/>
</dbReference>
<dbReference type="Gene3D" id="3.30.360.10">
    <property type="entry name" value="Dihydrodipicolinate Reductase, domain 2"/>
    <property type="match status" value="1"/>
</dbReference>
<dbReference type="PANTHER" id="PTHR43818">
    <property type="entry name" value="BCDNA.GH03377"/>
    <property type="match status" value="1"/>
</dbReference>
<evidence type="ECO:0000259" key="4">
    <source>
        <dbReference type="Pfam" id="PF01408"/>
    </source>
</evidence>
<feature type="domain" description="Gfo/Idh/MocA-like oxidoreductase N-terminal" evidence="4">
    <location>
        <begin position="8"/>
        <end position="134"/>
    </location>
</feature>
<evidence type="ECO:0000256" key="2">
    <source>
        <dbReference type="ARBA" id="ARBA00023027"/>
    </source>
</evidence>
<dbReference type="SUPFAM" id="SSF55347">
    <property type="entry name" value="Glyceraldehyde-3-phosphate dehydrogenase-like, C-terminal domain"/>
    <property type="match status" value="1"/>
</dbReference>
<organism evidence="6 7">
    <name type="scientific">Promicromonospora soli</name>
    <dbReference type="NCBI Taxonomy" id="2035533"/>
    <lineage>
        <taxon>Bacteria</taxon>
        <taxon>Bacillati</taxon>
        <taxon>Actinomycetota</taxon>
        <taxon>Actinomycetes</taxon>
        <taxon>Micrococcales</taxon>
        <taxon>Promicromonosporaceae</taxon>
        <taxon>Promicromonospora</taxon>
    </lineage>
</organism>
<dbReference type="InterPro" id="IPR055170">
    <property type="entry name" value="GFO_IDH_MocA-like_dom"/>
</dbReference>
<dbReference type="Proteomes" id="UP000627369">
    <property type="component" value="Unassembled WGS sequence"/>
</dbReference>
<feature type="domain" description="GFO/IDH/MocA-like oxidoreductase" evidence="5">
    <location>
        <begin position="143"/>
        <end position="289"/>
    </location>
</feature>
<dbReference type="Pfam" id="PF01408">
    <property type="entry name" value="GFO_IDH_MocA"/>
    <property type="match status" value="1"/>
</dbReference>
<keyword evidence="7" id="KW-1185">Reference proteome</keyword>
<reference evidence="6" key="1">
    <citation type="journal article" date="2014" name="Int. J. Syst. Evol. Microbiol.">
        <title>Complete genome sequence of Corynebacterium casei LMG S-19264T (=DSM 44701T), isolated from a smear-ripened cheese.</title>
        <authorList>
            <consortium name="US DOE Joint Genome Institute (JGI-PGF)"/>
            <person name="Walter F."/>
            <person name="Albersmeier A."/>
            <person name="Kalinowski J."/>
            <person name="Ruckert C."/>
        </authorList>
    </citation>
    <scope>NUCLEOTIDE SEQUENCE</scope>
    <source>
        <strain evidence="6">CGMCC 4.7398</strain>
    </source>
</reference>
<accession>A0A919FYQ5</accession>
<protein>
    <submittedName>
        <fullName evidence="6">Oxidoreductase</fullName>
    </submittedName>
</protein>
<sequence>MTGRRRIGVGLISAGWMGAVHSHAYRALGERYPELDVDVVPVIVADTSAPNAEAARRRFGYRETTADYRKVLAHPEVDVVSICGPNYLHREHALAAAAAGKPFWVEKPMGTSAGQSQDIADAARDAGLVTAVGFNYRHAPAVEHLRSLVRSGRLGRVTNVRVVLDADYSSSPSGPRTWRFVRATAGSGVLGDLLSHGFDLAQYVVAPVREVTALTETFIRERPAPADGGVGHQSRGDLGGEPLPVENEDYAAVLARLVGGAVATFESSRVAVGPRCGYGIEVFGSQGTARWDFERMNELEICLGPGDAGYGFTRVLTDGAHGEFGRFNPGGGMGLSFEDLKVIEGARFITSVLTGKQVAPSVADGLQAARVAAAAEASAADGRWHEVPPPDEGVTYGA</sequence>
<evidence type="ECO:0000256" key="3">
    <source>
        <dbReference type="SAM" id="MobiDB-lite"/>
    </source>
</evidence>
<evidence type="ECO:0000313" key="7">
    <source>
        <dbReference type="Proteomes" id="UP000627369"/>
    </source>
</evidence>
<dbReference type="AlphaFoldDB" id="A0A919FYQ5"/>
<dbReference type="InterPro" id="IPR050463">
    <property type="entry name" value="Gfo/Idh/MocA_oxidrdct_glycsds"/>
</dbReference>
<keyword evidence="2" id="KW-0520">NAD</keyword>
<dbReference type="Pfam" id="PF22725">
    <property type="entry name" value="GFO_IDH_MocA_C3"/>
    <property type="match status" value="1"/>
</dbReference>
<dbReference type="GO" id="GO:0016491">
    <property type="term" value="F:oxidoreductase activity"/>
    <property type="evidence" value="ECO:0007669"/>
    <property type="project" value="UniProtKB-KW"/>
</dbReference>